<evidence type="ECO:0000256" key="5">
    <source>
        <dbReference type="ARBA" id="ARBA00022989"/>
    </source>
</evidence>
<evidence type="ECO:0000256" key="4">
    <source>
        <dbReference type="ARBA" id="ARBA00022692"/>
    </source>
</evidence>
<organism evidence="9 10">
    <name type="scientific">Sphingomonas aracearum</name>
    <dbReference type="NCBI Taxonomy" id="2283317"/>
    <lineage>
        <taxon>Bacteria</taxon>
        <taxon>Pseudomonadati</taxon>
        <taxon>Pseudomonadota</taxon>
        <taxon>Alphaproteobacteria</taxon>
        <taxon>Sphingomonadales</taxon>
        <taxon>Sphingomonadaceae</taxon>
        <taxon>Sphingomonas</taxon>
    </lineage>
</organism>
<comment type="caution">
    <text evidence="9">The sequence shown here is derived from an EMBL/GenBank/DDBJ whole genome shotgun (WGS) entry which is preliminary data.</text>
</comment>
<feature type="transmembrane region" description="Helical" evidence="8">
    <location>
        <begin position="340"/>
        <end position="363"/>
    </location>
</feature>
<evidence type="ECO:0000256" key="3">
    <source>
        <dbReference type="ARBA" id="ARBA00022475"/>
    </source>
</evidence>
<feature type="transmembrane region" description="Helical" evidence="8">
    <location>
        <begin position="494"/>
        <end position="516"/>
    </location>
</feature>
<keyword evidence="3" id="KW-1003">Cell membrane</keyword>
<feature type="transmembrane region" description="Helical" evidence="8">
    <location>
        <begin position="94"/>
        <end position="111"/>
    </location>
</feature>
<dbReference type="Pfam" id="PF13440">
    <property type="entry name" value="Polysacc_synt_3"/>
    <property type="match status" value="1"/>
</dbReference>
<dbReference type="Proteomes" id="UP000253918">
    <property type="component" value="Unassembled WGS sequence"/>
</dbReference>
<feature type="compositionally biased region" description="Basic and acidic residues" evidence="7">
    <location>
        <begin position="1"/>
        <end position="13"/>
    </location>
</feature>
<feature type="compositionally biased region" description="Low complexity" evidence="7">
    <location>
        <begin position="14"/>
        <end position="23"/>
    </location>
</feature>
<feature type="transmembrane region" description="Helical" evidence="8">
    <location>
        <begin position="132"/>
        <end position="153"/>
    </location>
</feature>
<dbReference type="AlphaFoldDB" id="A0A369VW26"/>
<evidence type="ECO:0000256" key="7">
    <source>
        <dbReference type="SAM" id="MobiDB-lite"/>
    </source>
</evidence>
<evidence type="ECO:0000313" key="9">
    <source>
        <dbReference type="EMBL" id="RDE06313.1"/>
    </source>
</evidence>
<dbReference type="EMBL" id="QQNB01000001">
    <property type="protein sequence ID" value="RDE06313.1"/>
    <property type="molecule type" value="Genomic_DNA"/>
</dbReference>
<keyword evidence="10" id="KW-1185">Reference proteome</keyword>
<feature type="transmembrane region" description="Helical" evidence="8">
    <location>
        <begin position="375"/>
        <end position="401"/>
    </location>
</feature>
<protein>
    <submittedName>
        <fullName evidence="9">Uncharacterized protein</fullName>
    </submittedName>
</protein>
<keyword evidence="5 8" id="KW-1133">Transmembrane helix</keyword>
<feature type="transmembrane region" description="Helical" evidence="8">
    <location>
        <begin position="463"/>
        <end position="482"/>
    </location>
</feature>
<dbReference type="GO" id="GO:0005886">
    <property type="term" value="C:plasma membrane"/>
    <property type="evidence" value="ECO:0007669"/>
    <property type="project" value="UniProtKB-SubCell"/>
</dbReference>
<dbReference type="OrthoDB" id="7605542at2"/>
<feature type="transmembrane region" description="Helical" evidence="8">
    <location>
        <begin position="198"/>
        <end position="221"/>
    </location>
</feature>
<comment type="subcellular location">
    <subcellularLocation>
        <location evidence="1">Cell membrane</location>
        <topology evidence="1">Multi-pass membrane protein</topology>
    </subcellularLocation>
</comment>
<feature type="transmembrane region" description="Helical" evidence="8">
    <location>
        <begin position="304"/>
        <end position="328"/>
    </location>
</feature>
<dbReference type="PANTHER" id="PTHR30250:SF10">
    <property type="entry name" value="LIPOPOLYSACCHARIDE BIOSYNTHESIS PROTEIN WZXC"/>
    <property type="match status" value="1"/>
</dbReference>
<evidence type="ECO:0000313" key="10">
    <source>
        <dbReference type="Proteomes" id="UP000253918"/>
    </source>
</evidence>
<name>A0A369VW26_9SPHN</name>
<evidence type="ECO:0000256" key="1">
    <source>
        <dbReference type="ARBA" id="ARBA00004651"/>
    </source>
</evidence>
<gene>
    <name evidence="9" type="ORF">DVW87_00855</name>
</gene>
<feature type="transmembrane region" description="Helical" evidence="8">
    <location>
        <begin position="227"/>
        <end position="247"/>
    </location>
</feature>
<dbReference type="InterPro" id="IPR050833">
    <property type="entry name" value="Poly_Biosynth_Transport"/>
</dbReference>
<feature type="region of interest" description="Disordered" evidence="7">
    <location>
        <begin position="1"/>
        <end position="37"/>
    </location>
</feature>
<feature type="transmembrane region" description="Helical" evidence="8">
    <location>
        <begin position="408"/>
        <end position="426"/>
    </location>
</feature>
<comment type="similarity">
    <text evidence="2">Belongs to the polysaccharide synthase family.</text>
</comment>
<evidence type="ECO:0000256" key="2">
    <source>
        <dbReference type="ARBA" id="ARBA00007430"/>
    </source>
</evidence>
<sequence>MTQNHDAERDRSGPRAAVAAAAPPTGPLPPPSEQVTTDRAEARVAGDVPSGARADVRERLKVNALWAVFGQGSSQILSLCIFLVLARYVSKESFGLVAVSLATVELVRRLFLDSVATAVLAQGSRDPEERDAICLAITSATGLVAAVAVFAGADLLAALLDTPGLAGVLRVFSVILLLMGLTATPGMRLARSIHFRSLALRALLSVCAGGAVGLTLALAGYGLASLIAQQLAINLVNCATLWLASGFRPRGRLRWATARHMLERARHLSISAAWNFLAADVDLFLATAFFGPAGAGLYNAAKRILLAANMMLVDVISNLSIAAFANISEEDQRRAGFLGALRWALLVTAPAFAGLAVVAHPVIRLLMGETWEASAAVLSALAVSGIALALSQVAGATMIAADRPDSEARIAMFSAFFVSAALLLFGRASLEALALTFSLATAVVLPARLYRASSIAGARLPEVLALWPPLAAAGLMAGAVWIVQLQIPASAGPLATLIVGVLTGIVTYAACLRLLLPRDDRALLRAMVRTGRKRGPAASVPTGTAPLTSAEA</sequence>
<feature type="transmembrane region" description="Helical" evidence="8">
    <location>
        <begin position="432"/>
        <end position="451"/>
    </location>
</feature>
<evidence type="ECO:0000256" key="8">
    <source>
        <dbReference type="SAM" id="Phobius"/>
    </source>
</evidence>
<feature type="transmembrane region" description="Helical" evidence="8">
    <location>
        <begin position="165"/>
        <end position="186"/>
    </location>
</feature>
<keyword evidence="6 8" id="KW-0472">Membrane</keyword>
<proteinExistence type="inferred from homology"/>
<evidence type="ECO:0000256" key="6">
    <source>
        <dbReference type="ARBA" id="ARBA00023136"/>
    </source>
</evidence>
<reference evidence="9 10" key="1">
    <citation type="submission" date="2018-07" db="EMBL/GenBank/DDBJ databases">
        <title>a novel species of Sphingomonas isolated from the rhizosphere soil of Araceae plant.</title>
        <authorList>
            <person name="Zhiyong W."/>
            <person name="Qinglan Z."/>
            <person name="Zhiwei F."/>
            <person name="Ding X."/>
            <person name="Gejiao W."/>
            <person name="Shixue Z."/>
        </authorList>
    </citation>
    <scope>NUCLEOTIDE SEQUENCE [LARGE SCALE GENOMIC DNA]</scope>
    <source>
        <strain evidence="9 10">WZY 27</strain>
    </source>
</reference>
<feature type="transmembrane region" description="Helical" evidence="8">
    <location>
        <begin position="64"/>
        <end position="88"/>
    </location>
</feature>
<keyword evidence="4 8" id="KW-0812">Transmembrane</keyword>
<dbReference type="PANTHER" id="PTHR30250">
    <property type="entry name" value="PST FAMILY PREDICTED COLANIC ACID TRANSPORTER"/>
    <property type="match status" value="1"/>
</dbReference>
<feature type="transmembrane region" description="Helical" evidence="8">
    <location>
        <begin position="268"/>
        <end position="292"/>
    </location>
</feature>
<accession>A0A369VW26</accession>